<dbReference type="Proteomes" id="UP000774326">
    <property type="component" value="Unassembled WGS sequence"/>
</dbReference>
<reference evidence="1" key="1">
    <citation type="journal article" date="2021" name="Open Biol.">
        <title>Shared evolutionary footprints suggest mitochondrial oxidative damage underlies multiple complex I losses in fungi.</title>
        <authorList>
            <person name="Schikora-Tamarit M.A."/>
            <person name="Marcet-Houben M."/>
            <person name="Nosek J."/>
            <person name="Gabaldon T."/>
        </authorList>
    </citation>
    <scope>NUCLEOTIDE SEQUENCE</scope>
    <source>
        <strain evidence="1">CBS2887</strain>
    </source>
</reference>
<evidence type="ECO:0000313" key="2">
    <source>
        <dbReference type="Proteomes" id="UP000774326"/>
    </source>
</evidence>
<protein>
    <submittedName>
        <fullName evidence="1">Uncharacterized protein</fullName>
    </submittedName>
</protein>
<keyword evidence="2" id="KW-1185">Reference proteome</keyword>
<evidence type="ECO:0000313" key="1">
    <source>
        <dbReference type="EMBL" id="KAH3684814.1"/>
    </source>
</evidence>
<dbReference type="EMBL" id="JAEUBG010002305">
    <property type="protein sequence ID" value="KAH3684814.1"/>
    <property type="molecule type" value="Genomic_DNA"/>
</dbReference>
<sequence>MKGKTIPSLQPDSEESKNLILSGILSANFPFTTAAARTGSVAVVVPETTNASANENPGIKTHMNKAIISHPMVIAGNKSINTDSPWFNMYFFGNSTALIKI</sequence>
<name>A0A9P8TN48_WICPI</name>
<comment type="caution">
    <text evidence="1">The sequence shown here is derived from an EMBL/GenBank/DDBJ whole genome shotgun (WGS) entry which is preliminary data.</text>
</comment>
<proteinExistence type="predicted"/>
<gene>
    <name evidence="1" type="ORF">WICPIJ_004209</name>
</gene>
<reference evidence="1" key="2">
    <citation type="submission" date="2021-01" db="EMBL/GenBank/DDBJ databases">
        <authorList>
            <person name="Schikora-Tamarit M.A."/>
        </authorList>
    </citation>
    <scope>NUCLEOTIDE SEQUENCE</scope>
    <source>
        <strain evidence="1">CBS2887</strain>
    </source>
</reference>
<organism evidence="1 2">
    <name type="scientific">Wickerhamomyces pijperi</name>
    <name type="common">Yeast</name>
    <name type="synonym">Pichia pijperi</name>
    <dbReference type="NCBI Taxonomy" id="599730"/>
    <lineage>
        <taxon>Eukaryota</taxon>
        <taxon>Fungi</taxon>
        <taxon>Dikarya</taxon>
        <taxon>Ascomycota</taxon>
        <taxon>Saccharomycotina</taxon>
        <taxon>Saccharomycetes</taxon>
        <taxon>Phaffomycetales</taxon>
        <taxon>Wickerhamomycetaceae</taxon>
        <taxon>Wickerhamomyces</taxon>
    </lineage>
</organism>
<dbReference type="AlphaFoldDB" id="A0A9P8TN48"/>
<accession>A0A9P8TN48</accession>